<reference evidence="4" key="1">
    <citation type="submission" date="2016-10" db="EMBL/GenBank/DDBJ databases">
        <authorList>
            <person name="Varghese N."/>
            <person name="Submissions S."/>
        </authorList>
    </citation>
    <scope>NUCLEOTIDE SEQUENCE [LARGE SCALE GENOMIC DNA]</scope>
    <source>
        <strain evidence="4">DSM 45419</strain>
    </source>
</reference>
<protein>
    <submittedName>
        <fullName evidence="3">Pyruvate, water dikinase</fullName>
    </submittedName>
</protein>
<dbReference type="InterPro" id="IPR051549">
    <property type="entry name" value="PEP_Utilizing_Enz"/>
</dbReference>
<proteinExistence type="predicted"/>
<keyword evidence="4" id="KW-1185">Reference proteome</keyword>
<dbReference type="EMBL" id="FNHE01000001">
    <property type="protein sequence ID" value="SDL57319.1"/>
    <property type="molecule type" value="Genomic_DNA"/>
</dbReference>
<dbReference type="SUPFAM" id="SSF52009">
    <property type="entry name" value="Phosphohistidine domain"/>
    <property type="match status" value="1"/>
</dbReference>
<dbReference type="GO" id="GO:0016301">
    <property type="term" value="F:kinase activity"/>
    <property type="evidence" value="ECO:0007669"/>
    <property type="project" value="UniProtKB-KW"/>
</dbReference>
<organism evidence="3 4">
    <name type="scientific">Geodermatophilus siccatus</name>
    <dbReference type="NCBI Taxonomy" id="1137991"/>
    <lineage>
        <taxon>Bacteria</taxon>
        <taxon>Bacillati</taxon>
        <taxon>Actinomycetota</taxon>
        <taxon>Actinomycetes</taxon>
        <taxon>Geodermatophilales</taxon>
        <taxon>Geodermatophilaceae</taxon>
        <taxon>Geodermatophilus</taxon>
    </lineage>
</organism>
<keyword evidence="3" id="KW-0418">Kinase</keyword>
<gene>
    <name evidence="3" type="ORF">SAMN05660642_00291</name>
</gene>
<dbReference type="InterPro" id="IPR036637">
    <property type="entry name" value="Phosphohistidine_dom_sf"/>
</dbReference>
<dbReference type="Pfam" id="PF00391">
    <property type="entry name" value="PEP-utilizers"/>
    <property type="match status" value="1"/>
</dbReference>
<keyword evidence="3" id="KW-0808">Transferase</keyword>
<evidence type="ECO:0000256" key="1">
    <source>
        <dbReference type="SAM" id="MobiDB-lite"/>
    </source>
</evidence>
<sequence>MFASHLYPGDDMDEVRTRPQDTAQQSTGRPDWTAPGPGSWFLDASHVPRPLSRFTASVMPDAVMAGFADTLARYGSLLEGMDVAIVGGFMYSRLRAVGAPPDAVGPPPEPVFRQLLQEVPELRERLATAEAVLAERRWRRDLQLWDDSVKPALHALHKALTTVALPALDDRELCDHVDRCAAALSEGHLQHHRHNAPAMLPVGDLVVHALRWAGVPPSEVLACLAGASPVTEGAPEELAELVTALADDEDAAALVGDDTVEPGDLLDRLVRLPGPVGDRAAAYLSVLSALPVDGEDAVGEPGSLEAPGLVVGRIRGALQRDGRRDHASAKEAAAQVRNAVPPDHRAEFDDLLTEALMVYRLRDERAVHGDRLMGSAARSALLEVGRRLQDRGALDDATDAVDLDADEVRSLLLAGHGPSRGEVAERVRWRRTADYRDMPPGFGPPPGPPVPAAWLPPAAARIHEAIGFVVSAVLQDAARASGARTVHGLGVSTGRHEGVARVIAGPEELSRIQVGDVLVAPSTGPAFNLVLPRLGAIVTDRGGLLSHAAIVAREFGIPAVVGCQDATRVVPDGARIRVDGASGTVTLL</sequence>
<dbReference type="Proteomes" id="UP000198680">
    <property type="component" value="Unassembled WGS sequence"/>
</dbReference>
<dbReference type="PANTHER" id="PTHR43615:SF1">
    <property type="entry name" value="PPDK_N DOMAIN-CONTAINING PROTEIN"/>
    <property type="match status" value="1"/>
</dbReference>
<keyword evidence="3" id="KW-0670">Pyruvate</keyword>
<dbReference type="InterPro" id="IPR008279">
    <property type="entry name" value="PEP-util_enz_mobile_dom"/>
</dbReference>
<feature type="domain" description="PEP-utilising enzyme mobile" evidence="2">
    <location>
        <begin position="513"/>
        <end position="583"/>
    </location>
</feature>
<dbReference type="PANTHER" id="PTHR43615">
    <property type="entry name" value="PHOSPHOENOLPYRUVATE SYNTHASE-RELATED"/>
    <property type="match status" value="1"/>
</dbReference>
<evidence type="ECO:0000259" key="2">
    <source>
        <dbReference type="Pfam" id="PF00391"/>
    </source>
</evidence>
<evidence type="ECO:0000313" key="4">
    <source>
        <dbReference type="Proteomes" id="UP000198680"/>
    </source>
</evidence>
<accession>A0A1G9L5Q6</accession>
<name>A0A1G9L5Q6_9ACTN</name>
<dbReference type="AlphaFoldDB" id="A0A1G9L5Q6"/>
<feature type="region of interest" description="Disordered" evidence="1">
    <location>
        <begin position="1"/>
        <end position="39"/>
    </location>
</feature>
<evidence type="ECO:0000313" key="3">
    <source>
        <dbReference type="EMBL" id="SDL57319.1"/>
    </source>
</evidence>
<dbReference type="STRING" id="1137991.SAMN05660642_00291"/>
<dbReference type="Gene3D" id="3.50.30.10">
    <property type="entry name" value="Phosphohistidine domain"/>
    <property type="match status" value="1"/>
</dbReference>